<dbReference type="PANTHER" id="PTHR30055">
    <property type="entry name" value="HTH-TYPE TRANSCRIPTIONAL REGULATOR RUTR"/>
    <property type="match status" value="1"/>
</dbReference>
<feature type="domain" description="HTH tetR-type" evidence="3">
    <location>
        <begin position="14"/>
        <end position="74"/>
    </location>
</feature>
<dbReference type="Pfam" id="PF00440">
    <property type="entry name" value="TetR_N"/>
    <property type="match status" value="1"/>
</dbReference>
<dbReference type="Pfam" id="PF17754">
    <property type="entry name" value="TetR_C_14"/>
    <property type="match status" value="1"/>
</dbReference>
<dbReference type="GO" id="GO:0000976">
    <property type="term" value="F:transcription cis-regulatory region binding"/>
    <property type="evidence" value="ECO:0007669"/>
    <property type="project" value="TreeGrafter"/>
</dbReference>
<dbReference type="InterPro" id="IPR009057">
    <property type="entry name" value="Homeodomain-like_sf"/>
</dbReference>
<accession>A0A6N9UYX8</accession>
<sequence length="210" mass="22774">MSERQPNLRERRRSETRRLVQAHAVRLFTDHGYDAVTVADVAEAAGVSAMTVYRHFPTKEDLVLIDQPAQLIAERVAASSAAQPLVRRVGSALIEAATNWTGGNGDEQAANERFLLDCLRLMVSTPALRARHLDSQYALQQAIVDALGDDATGPDAAFRAQAATSACIAAMHTALTRWVEDDGHTKLPDLIARALTASFGDDAVATRRKD</sequence>
<dbReference type="InterPro" id="IPR041347">
    <property type="entry name" value="MftR_C"/>
</dbReference>
<evidence type="ECO:0000259" key="3">
    <source>
        <dbReference type="PROSITE" id="PS50977"/>
    </source>
</evidence>
<dbReference type="InterPro" id="IPR001647">
    <property type="entry name" value="HTH_TetR"/>
</dbReference>
<dbReference type="PRINTS" id="PR00455">
    <property type="entry name" value="HTHTETR"/>
</dbReference>
<comment type="caution">
    <text evidence="4">The sequence shown here is derived from an EMBL/GenBank/DDBJ whole genome shotgun (WGS) entry which is preliminary data.</text>
</comment>
<dbReference type="EMBL" id="JAAGMB010000783">
    <property type="protein sequence ID" value="NEB21380.1"/>
    <property type="molecule type" value="Genomic_DNA"/>
</dbReference>
<dbReference type="SUPFAM" id="SSF46689">
    <property type="entry name" value="Homeodomain-like"/>
    <property type="match status" value="1"/>
</dbReference>
<evidence type="ECO:0000256" key="2">
    <source>
        <dbReference type="PROSITE-ProRule" id="PRU00335"/>
    </source>
</evidence>
<dbReference type="PROSITE" id="PS50977">
    <property type="entry name" value="HTH_TETR_2"/>
    <property type="match status" value="1"/>
</dbReference>
<dbReference type="Gene3D" id="1.10.357.10">
    <property type="entry name" value="Tetracycline Repressor, domain 2"/>
    <property type="match status" value="1"/>
</dbReference>
<name>A0A6N9UYX8_9ACTN</name>
<keyword evidence="1 2" id="KW-0238">DNA-binding</keyword>
<dbReference type="Proteomes" id="UP000469545">
    <property type="component" value="Unassembled WGS sequence"/>
</dbReference>
<protein>
    <submittedName>
        <fullName evidence="4">Helix-turn-helix transcriptional regulator</fullName>
    </submittedName>
</protein>
<gene>
    <name evidence="4" type="ORF">G3I46_33610</name>
</gene>
<dbReference type="AlphaFoldDB" id="A0A6N9UYX8"/>
<evidence type="ECO:0000256" key="1">
    <source>
        <dbReference type="ARBA" id="ARBA00023125"/>
    </source>
</evidence>
<evidence type="ECO:0000313" key="4">
    <source>
        <dbReference type="EMBL" id="NEB21380.1"/>
    </source>
</evidence>
<organism evidence="4 5">
    <name type="scientific">Streptomyces coelicoflavus</name>
    <dbReference type="NCBI Taxonomy" id="285562"/>
    <lineage>
        <taxon>Bacteria</taxon>
        <taxon>Bacillati</taxon>
        <taxon>Actinomycetota</taxon>
        <taxon>Actinomycetes</taxon>
        <taxon>Kitasatosporales</taxon>
        <taxon>Streptomycetaceae</taxon>
        <taxon>Streptomyces</taxon>
    </lineage>
</organism>
<feature type="DNA-binding region" description="H-T-H motif" evidence="2">
    <location>
        <begin position="37"/>
        <end position="56"/>
    </location>
</feature>
<dbReference type="Gene3D" id="1.10.10.60">
    <property type="entry name" value="Homeodomain-like"/>
    <property type="match status" value="1"/>
</dbReference>
<evidence type="ECO:0000313" key="5">
    <source>
        <dbReference type="Proteomes" id="UP000469545"/>
    </source>
</evidence>
<reference evidence="4 5" key="1">
    <citation type="submission" date="2020-01" db="EMBL/GenBank/DDBJ databases">
        <title>Insect and environment-associated Actinomycetes.</title>
        <authorList>
            <person name="Currrie C."/>
            <person name="Chevrette M."/>
            <person name="Carlson C."/>
            <person name="Stubbendieck R."/>
            <person name="Wendt-Pienkowski E."/>
        </authorList>
    </citation>
    <scope>NUCLEOTIDE SEQUENCE [LARGE SCALE GENOMIC DNA]</scope>
    <source>
        <strain evidence="4 5">SID14172</strain>
    </source>
</reference>
<dbReference type="InterPro" id="IPR050109">
    <property type="entry name" value="HTH-type_TetR-like_transc_reg"/>
</dbReference>
<keyword evidence="5" id="KW-1185">Reference proteome</keyword>
<proteinExistence type="predicted"/>
<dbReference type="GO" id="GO:0003700">
    <property type="term" value="F:DNA-binding transcription factor activity"/>
    <property type="evidence" value="ECO:0007669"/>
    <property type="project" value="TreeGrafter"/>
</dbReference>
<dbReference type="RefSeq" id="WP_164143088.1">
    <property type="nucleotide sequence ID" value="NZ_JAAGMB010000783.1"/>
</dbReference>
<dbReference type="PANTHER" id="PTHR30055:SF226">
    <property type="entry name" value="HTH-TYPE TRANSCRIPTIONAL REGULATOR PKSA"/>
    <property type="match status" value="1"/>
</dbReference>